<gene>
    <name evidence="2" type="ORF">I592_01449</name>
    <name evidence="1" type="ORF">UKC_02517</name>
</gene>
<dbReference type="AlphaFoldDB" id="R2VC99"/>
<dbReference type="PATRIC" id="fig|1158614.3.peg.2510"/>
<dbReference type="OrthoDB" id="4933449at2"/>
<sequence length="281" mass="31681">MIYRAIAAGAEVENIVSTNSSKSFSVDRQFENGFTLTNKEQLLYVGNDKKGVLPFGIHLNHSDYQAICEKKIRNCQFERQKDQLYLIDSFFEVMISEKIFYHGTPKAMTVNSVQLKQKIFQLEREELLLGSEFKGEREGTVPAFQKLLSLSPTNRAKGILYYLGRGEGIFPSGDCFLIGLMAVDQVVSIFTNDFYLLLRSFLVQKKWTTALSNTYLNYACKRTFGSFVNSAIDGLVGNDGNWKVKIEELKNLGESSASDILAGMVAGANVYLSKERKDFFI</sequence>
<reference evidence="1 3" key="1">
    <citation type="submission" date="2013-02" db="EMBL/GenBank/DDBJ databases">
        <title>The Genome Sequence of Enterococcus gilvus ATCC BAA-350.</title>
        <authorList>
            <consortium name="The Broad Institute Genome Sequencing Platform"/>
            <consortium name="The Broad Institute Genome Sequencing Center for Infectious Disease"/>
            <person name="Earl A.M."/>
            <person name="Gilmore M.S."/>
            <person name="Lebreton F."/>
            <person name="Walker B."/>
            <person name="Young S.K."/>
            <person name="Zeng Q."/>
            <person name="Gargeya S."/>
            <person name="Fitzgerald M."/>
            <person name="Haas B."/>
            <person name="Abouelleil A."/>
            <person name="Alvarado L."/>
            <person name="Arachchi H.M."/>
            <person name="Berlin A.M."/>
            <person name="Chapman S.B."/>
            <person name="Dewar J."/>
            <person name="Goldberg J."/>
            <person name="Griggs A."/>
            <person name="Gujja S."/>
            <person name="Hansen M."/>
            <person name="Howarth C."/>
            <person name="Imamovic A."/>
            <person name="Larimer J."/>
            <person name="McCowan C."/>
            <person name="Murphy C."/>
            <person name="Neiman D."/>
            <person name="Pearson M."/>
            <person name="Priest M."/>
            <person name="Roberts A."/>
            <person name="Saif S."/>
            <person name="Shea T."/>
            <person name="Sisk P."/>
            <person name="Sykes S."/>
            <person name="Wortman J."/>
            <person name="Nusbaum C."/>
            <person name="Birren B."/>
        </authorList>
    </citation>
    <scope>NUCLEOTIDE SEQUENCE [LARGE SCALE GENOMIC DNA]</scope>
    <source>
        <strain evidence="1 3">ATCC BAA-350</strain>
    </source>
</reference>
<dbReference type="HOGENOM" id="CLU_072005_1_0_9"/>
<evidence type="ECO:0000313" key="4">
    <source>
        <dbReference type="Proteomes" id="UP000014160"/>
    </source>
</evidence>
<dbReference type="GeneID" id="301214160"/>
<organism evidence="1 3">
    <name type="scientific">Enterococcus gilvus ATCC BAA-350</name>
    <dbReference type="NCBI Taxonomy" id="1158614"/>
    <lineage>
        <taxon>Bacteria</taxon>
        <taxon>Bacillati</taxon>
        <taxon>Bacillota</taxon>
        <taxon>Bacilli</taxon>
        <taxon>Lactobacillales</taxon>
        <taxon>Enterococcaceae</taxon>
        <taxon>Enterococcus</taxon>
    </lineage>
</organism>
<dbReference type="Pfam" id="PF11392">
    <property type="entry name" value="AllH"/>
    <property type="match status" value="1"/>
</dbReference>
<dbReference type="EMBL" id="AJDQ01000008">
    <property type="protein sequence ID" value="EOI55310.1"/>
    <property type="molecule type" value="Genomic_DNA"/>
</dbReference>
<reference evidence="2 4" key="2">
    <citation type="submission" date="2013-03" db="EMBL/GenBank/DDBJ databases">
        <title>The Genome Sequence of Enterococcus gilvus ATCC BAA-350 (PacBio/Illumina hybrid assembly).</title>
        <authorList>
            <consortium name="The Broad Institute Genomics Platform"/>
            <consortium name="The Broad Institute Genome Sequencing Center for Infectious Disease"/>
            <person name="Earl A."/>
            <person name="Russ C."/>
            <person name="Gilmore M."/>
            <person name="Surin D."/>
            <person name="Walker B."/>
            <person name="Young S."/>
            <person name="Zeng Q."/>
            <person name="Gargeya S."/>
            <person name="Fitzgerald M."/>
            <person name="Haas B."/>
            <person name="Abouelleil A."/>
            <person name="Allen A.W."/>
            <person name="Alvarado L."/>
            <person name="Arachchi H.M."/>
            <person name="Berlin A.M."/>
            <person name="Chapman S.B."/>
            <person name="Gainer-Dewar J."/>
            <person name="Goldberg J."/>
            <person name="Griggs A."/>
            <person name="Gujja S."/>
            <person name="Hansen M."/>
            <person name="Howarth C."/>
            <person name="Imamovic A."/>
            <person name="Ireland A."/>
            <person name="Larimer J."/>
            <person name="McCowan C."/>
            <person name="Murphy C."/>
            <person name="Pearson M."/>
            <person name="Poon T.W."/>
            <person name="Priest M."/>
            <person name="Roberts A."/>
            <person name="Saif S."/>
            <person name="Shea T."/>
            <person name="Sisk P."/>
            <person name="Sykes S."/>
            <person name="Wortman J."/>
            <person name="Nusbaum C."/>
            <person name="Birren B."/>
        </authorList>
    </citation>
    <scope>NUCLEOTIDE SEQUENCE [LARGE SCALE GENOMIC DNA]</scope>
    <source>
        <strain evidence="2 4">ATCC BAA-350</strain>
    </source>
</reference>
<evidence type="ECO:0000313" key="2">
    <source>
        <dbReference type="EMBL" id="EOW82147.1"/>
    </source>
</evidence>
<accession>R2VC99</accession>
<dbReference type="Proteomes" id="UP000013750">
    <property type="component" value="Unassembled WGS sequence"/>
</dbReference>
<proteinExistence type="predicted"/>
<evidence type="ECO:0000313" key="3">
    <source>
        <dbReference type="Proteomes" id="UP000013750"/>
    </source>
</evidence>
<dbReference type="EMBL" id="ASWH01000001">
    <property type="protein sequence ID" value="EOW82147.1"/>
    <property type="molecule type" value="Genomic_DNA"/>
</dbReference>
<dbReference type="RefSeq" id="WP_010780891.1">
    <property type="nucleotide sequence ID" value="NZ_ASWH01000001.1"/>
</dbReference>
<evidence type="ECO:0008006" key="5">
    <source>
        <dbReference type="Google" id="ProtNLM"/>
    </source>
</evidence>
<comment type="caution">
    <text evidence="1">The sequence shown here is derived from an EMBL/GenBank/DDBJ whole genome shotgun (WGS) entry which is preliminary data.</text>
</comment>
<protein>
    <recommendedName>
        <fullName evidence="5">DUF2877 domain-containing protein</fullName>
    </recommendedName>
</protein>
<keyword evidence="4" id="KW-1185">Reference proteome</keyword>
<dbReference type="InterPro" id="IPR021530">
    <property type="entry name" value="AllH-like"/>
</dbReference>
<evidence type="ECO:0000313" key="1">
    <source>
        <dbReference type="EMBL" id="EOI55310.1"/>
    </source>
</evidence>
<name>R2VC99_9ENTE</name>
<dbReference type="Proteomes" id="UP000014160">
    <property type="component" value="Unassembled WGS sequence"/>
</dbReference>